<evidence type="ECO:0000313" key="2">
    <source>
        <dbReference type="Proteomes" id="UP000095094"/>
    </source>
</evidence>
<sequence length="416" mass="45656">MSTPTRTRDDIKNGWGTTGSGPITAGETIHAANINGLVDNAKWVNEGIDSIITNSGGNEWTIVNSDGTSDTVVLPSYVHYVTDNGDGSLAFYDIDNNLLLQTPQYAVEADVLNQYSIFENRFTAIESDITAEAQVRSDEDIILQQQIDSLNTILNNLNITTRHAFVNGDFGSCFTDGTYTTYSQEVANQMGSDQPENGDIIFIIDANNILQAQWVKSTGWKEILNNISTDHVNDPGPFENLSIASGTQYEVNQAIDVKLGDIPRRWEFNTRAWQPGGDVLSFPFKDGKLNFILDKLGLSNTYLPYLENVSDQSNVTLRVIAESFSEDGVNPQIKNYTLINFDPGTTTGRLEYDAIGLGYSTSNRGLTMYRATVKLNDSSGPESIYGILALCGGATTAPDSLDQNMTVIIEEIYLRS</sequence>
<accession>A0A1E5GZK1</accession>
<reference evidence="2" key="1">
    <citation type="submission" date="2016-09" db="EMBL/GenBank/DDBJ databases">
        <authorList>
            <person name="Gulvik C.A."/>
        </authorList>
    </citation>
    <scope>NUCLEOTIDE SEQUENCE [LARGE SCALE GENOMIC DNA]</scope>
    <source>
        <strain evidence="2">LMG 8895</strain>
    </source>
</reference>
<dbReference type="OrthoDB" id="10018943at2"/>
<evidence type="ECO:0000313" key="1">
    <source>
        <dbReference type="EMBL" id="OEG18151.1"/>
    </source>
</evidence>
<organism evidence="1 2">
    <name type="scientific">Enterococcus termitis</name>
    <dbReference type="NCBI Taxonomy" id="332950"/>
    <lineage>
        <taxon>Bacteria</taxon>
        <taxon>Bacillati</taxon>
        <taxon>Bacillota</taxon>
        <taxon>Bacilli</taxon>
        <taxon>Lactobacillales</taxon>
        <taxon>Enterococcaceae</taxon>
        <taxon>Enterococcus</taxon>
    </lineage>
</organism>
<gene>
    <name evidence="1" type="ORF">BCR25_16795</name>
</gene>
<keyword evidence="2" id="KW-1185">Reference proteome</keyword>
<proteinExistence type="predicted"/>
<protein>
    <submittedName>
        <fullName evidence="1">Uncharacterized protein</fullName>
    </submittedName>
</protein>
<dbReference type="Proteomes" id="UP000095094">
    <property type="component" value="Unassembled WGS sequence"/>
</dbReference>
<comment type="caution">
    <text evidence="1">The sequence shown here is derived from an EMBL/GenBank/DDBJ whole genome shotgun (WGS) entry which is preliminary data.</text>
</comment>
<name>A0A1E5GZK1_9ENTE</name>
<dbReference type="EMBL" id="MIJY01000007">
    <property type="protein sequence ID" value="OEG18151.1"/>
    <property type="molecule type" value="Genomic_DNA"/>
</dbReference>
<dbReference type="RefSeq" id="WP_069662704.1">
    <property type="nucleotide sequence ID" value="NZ_JBHUJJ010000001.1"/>
</dbReference>
<dbReference type="AlphaFoldDB" id="A0A1E5GZK1"/>